<accession>A0A249JXT5</accession>
<evidence type="ECO:0000256" key="2">
    <source>
        <dbReference type="ARBA" id="ARBA00022679"/>
    </source>
</evidence>
<dbReference type="GO" id="GO:0004765">
    <property type="term" value="F:shikimate kinase activity"/>
    <property type="evidence" value="ECO:0007669"/>
    <property type="project" value="UniProtKB-UniRule"/>
</dbReference>
<dbReference type="GO" id="GO:0008652">
    <property type="term" value="P:amino acid biosynthetic process"/>
    <property type="evidence" value="ECO:0007669"/>
    <property type="project" value="UniProtKB-KW"/>
</dbReference>
<comment type="pathway">
    <text evidence="7">Metabolic intermediate biosynthesis; chorismate biosynthesis; chorismate from D-erythrose 4-phosphate and phosphoenolpyruvate: step 5/7.</text>
</comment>
<keyword evidence="3 7" id="KW-0547">Nucleotide-binding</keyword>
<dbReference type="GO" id="GO:0000287">
    <property type="term" value="F:magnesium ion binding"/>
    <property type="evidence" value="ECO:0007669"/>
    <property type="project" value="UniProtKB-UniRule"/>
</dbReference>
<dbReference type="GO" id="GO:0009423">
    <property type="term" value="P:chorismate biosynthetic process"/>
    <property type="evidence" value="ECO:0007669"/>
    <property type="project" value="UniProtKB-UniRule"/>
</dbReference>
<comment type="function">
    <text evidence="7">Catalyzes the specific phosphorylation of the 3-hydroxyl group of shikimic acid using ATP as a cosubstrate.</text>
</comment>
<comment type="cofactor">
    <cofactor evidence="7">
        <name>Mg(2+)</name>
        <dbReference type="ChEBI" id="CHEBI:18420"/>
    </cofactor>
    <text evidence="7">Binds 1 Mg(2+) ion per subunit.</text>
</comment>
<dbReference type="GO" id="GO:0009073">
    <property type="term" value="P:aromatic amino acid family biosynthetic process"/>
    <property type="evidence" value="ECO:0007669"/>
    <property type="project" value="UniProtKB-KW"/>
</dbReference>
<dbReference type="Gene3D" id="3.40.50.300">
    <property type="entry name" value="P-loop containing nucleotide triphosphate hydrolases"/>
    <property type="match status" value="1"/>
</dbReference>
<evidence type="ECO:0000256" key="6">
    <source>
        <dbReference type="ARBA" id="ARBA00023141"/>
    </source>
</evidence>
<protein>
    <recommendedName>
        <fullName evidence="7">Shikimate kinase</fullName>
        <shortName evidence="7">SK</shortName>
        <ecNumber evidence="7">2.7.1.71</ecNumber>
    </recommendedName>
</protein>
<name>A0A249JXT5_9ACTN</name>
<evidence type="ECO:0000256" key="5">
    <source>
        <dbReference type="ARBA" id="ARBA00022840"/>
    </source>
</evidence>
<gene>
    <name evidence="7" type="primary">aroK</name>
    <name evidence="8" type="ORF">B1s21122_03090</name>
</gene>
<dbReference type="CDD" id="cd00464">
    <property type="entry name" value="SK"/>
    <property type="match status" value="1"/>
</dbReference>
<keyword evidence="7" id="KW-0479">Metal-binding</keyword>
<evidence type="ECO:0000313" key="8">
    <source>
        <dbReference type="EMBL" id="ASY09330.1"/>
    </source>
</evidence>
<feature type="binding site" evidence="7">
    <location>
        <position position="119"/>
    </location>
    <ligand>
        <name>ATP</name>
        <dbReference type="ChEBI" id="CHEBI:30616"/>
    </ligand>
</feature>
<keyword evidence="2 7" id="KW-0808">Transferase</keyword>
<keyword evidence="5 7" id="KW-0067">ATP-binding</keyword>
<dbReference type="PRINTS" id="PR01100">
    <property type="entry name" value="SHIKIMTKNASE"/>
</dbReference>
<dbReference type="AlphaFoldDB" id="A0A249JXT5"/>
<organism evidence="8 9">
    <name type="scientific">Candidatus Nanopelagicus limnae</name>
    <dbReference type="NCBI Taxonomy" id="1884634"/>
    <lineage>
        <taxon>Bacteria</taxon>
        <taxon>Bacillati</taxon>
        <taxon>Actinomycetota</taxon>
        <taxon>Actinomycetes</taxon>
        <taxon>Candidatus Nanopelagicales</taxon>
        <taxon>Candidatus Nanopelagicaceae</taxon>
        <taxon>Candidatus Nanopelagicus</taxon>
    </lineage>
</organism>
<feature type="binding site" evidence="7">
    <location>
        <position position="137"/>
    </location>
    <ligand>
        <name>substrate</name>
    </ligand>
</feature>
<evidence type="ECO:0000256" key="4">
    <source>
        <dbReference type="ARBA" id="ARBA00022777"/>
    </source>
</evidence>
<feature type="binding site" evidence="7">
    <location>
        <begin position="12"/>
        <end position="17"/>
    </location>
    <ligand>
        <name>ATP</name>
        <dbReference type="ChEBI" id="CHEBI:30616"/>
    </ligand>
</feature>
<dbReference type="InterPro" id="IPR027417">
    <property type="entry name" value="P-loop_NTPase"/>
</dbReference>
<keyword evidence="6 7" id="KW-0057">Aromatic amino acid biosynthesis</keyword>
<dbReference type="RefSeq" id="WP_095680636.1">
    <property type="nucleotide sequence ID" value="NZ_CP016768.2"/>
</dbReference>
<comment type="caution">
    <text evidence="7">Lacks conserved residue(s) required for the propagation of feature annotation.</text>
</comment>
<dbReference type="InterPro" id="IPR000623">
    <property type="entry name" value="Shikimate_kinase/TSH1"/>
</dbReference>
<keyword evidence="1 7" id="KW-0028">Amino-acid biosynthesis</keyword>
<sequence length="171" mass="18738">MLNKIVLIGPPGAGKSSIGKSLAKDLSLPFIDSDTEIEKSSGKKISEIFVDDGEPHFRALEVEKVKQLLQDFEGIVSLGGGAPINTEISQILESASYPVIFIDVSIAQAAVRIGFNKDRPLLLINPRQQWMNLMSVRRPVYEKLASDTVSSDSKKPHEVAKIIVEKIKAKI</sequence>
<feature type="binding site" evidence="7">
    <location>
        <position position="34"/>
    </location>
    <ligand>
        <name>substrate</name>
    </ligand>
</feature>
<dbReference type="PANTHER" id="PTHR21087">
    <property type="entry name" value="SHIKIMATE KINASE"/>
    <property type="match status" value="1"/>
</dbReference>
<dbReference type="PANTHER" id="PTHR21087:SF16">
    <property type="entry name" value="SHIKIMATE KINASE 1, CHLOROPLASTIC"/>
    <property type="match status" value="1"/>
</dbReference>
<dbReference type="GO" id="GO:0005829">
    <property type="term" value="C:cytosol"/>
    <property type="evidence" value="ECO:0007669"/>
    <property type="project" value="TreeGrafter"/>
</dbReference>
<dbReference type="EC" id="2.7.1.71" evidence="7"/>
<evidence type="ECO:0000313" key="9">
    <source>
        <dbReference type="Proteomes" id="UP000217153"/>
    </source>
</evidence>
<evidence type="ECO:0000256" key="1">
    <source>
        <dbReference type="ARBA" id="ARBA00022605"/>
    </source>
</evidence>
<dbReference type="Proteomes" id="UP000217153">
    <property type="component" value="Chromosome"/>
</dbReference>
<comment type="subunit">
    <text evidence="7">Monomer.</text>
</comment>
<dbReference type="EMBL" id="CP016768">
    <property type="protein sequence ID" value="ASY09330.1"/>
    <property type="molecule type" value="Genomic_DNA"/>
</dbReference>
<comment type="similarity">
    <text evidence="7">Belongs to the shikimate kinase family.</text>
</comment>
<keyword evidence="9" id="KW-1185">Reference proteome</keyword>
<dbReference type="Pfam" id="PF01202">
    <property type="entry name" value="SKI"/>
    <property type="match status" value="1"/>
</dbReference>
<feature type="binding site" evidence="7">
    <location>
        <position position="16"/>
    </location>
    <ligand>
        <name>Mg(2+)</name>
        <dbReference type="ChEBI" id="CHEBI:18420"/>
    </ligand>
</feature>
<keyword evidence="7" id="KW-0460">Magnesium</keyword>
<keyword evidence="7" id="KW-0963">Cytoplasm</keyword>
<dbReference type="HAMAP" id="MF_00109">
    <property type="entry name" value="Shikimate_kinase"/>
    <property type="match status" value="1"/>
</dbReference>
<comment type="subcellular location">
    <subcellularLocation>
        <location evidence="7">Cytoplasm</location>
    </subcellularLocation>
</comment>
<dbReference type="UniPathway" id="UPA00053">
    <property type="reaction ID" value="UER00088"/>
</dbReference>
<dbReference type="GO" id="GO:0005524">
    <property type="term" value="F:ATP binding"/>
    <property type="evidence" value="ECO:0007669"/>
    <property type="project" value="UniProtKB-UniRule"/>
</dbReference>
<dbReference type="KEGG" id="abam:B1s21122_03090"/>
<comment type="catalytic activity">
    <reaction evidence="7">
        <text>shikimate + ATP = 3-phosphoshikimate + ADP + H(+)</text>
        <dbReference type="Rhea" id="RHEA:13121"/>
        <dbReference type="ChEBI" id="CHEBI:15378"/>
        <dbReference type="ChEBI" id="CHEBI:30616"/>
        <dbReference type="ChEBI" id="CHEBI:36208"/>
        <dbReference type="ChEBI" id="CHEBI:145989"/>
        <dbReference type="ChEBI" id="CHEBI:456216"/>
        <dbReference type="EC" id="2.7.1.71"/>
    </reaction>
</comment>
<keyword evidence="4 7" id="KW-0418">Kinase</keyword>
<dbReference type="SUPFAM" id="SSF52540">
    <property type="entry name" value="P-loop containing nucleoside triphosphate hydrolases"/>
    <property type="match status" value="1"/>
</dbReference>
<feature type="binding site" evidence="7">
    <location>
        <position position="80"/>
    </location>
    <ligand>
        <name>substrate</name>
    </ligand>
</feature>
<dbReference type="InterPro" id="IPR031322">
    <property type="entry name" value="Shikimate/glucono_kinase"/>
</dbReference>
<proteinExistence type="inferred from homology"/>
<evidence type="ECO:0000256" key="3">
    <source>
        <dbReference type="ARBA" id="ARBA00022741"/>
    </source>
</evidence>
<reference evidence="9" key="1">
    <citation type="submission" date="2016-10" db="EMBL/GenBank/DDBJ databases">
        <title>High microdiversification within the ubiquitous acI lineage of Actinobacteria.</title>
        <authorList>
            <person name="Neuenschwander S.M."/>
            <person name="Salcher M."/>
            <person name="Ghai R."/>
            <person name="Pernthaler J."/>
        </authorList>
    </citation>
    <scope>NUCLEOTIDE SEQUENCE [LARGE SCALE GENOMIC DNA]</scope>
</reference>
<evidence type="ECO:0000256" key="7">
    <source>
        <dbReference type="HAMAP-Rule" id="MF_00109"/>
    </source>
</evidence>
<feature type="binding site" evidence="7">
    <location>
        <position position="58"/>
    </location>
    <ligand>
        <name>substrate</name>
    </ligand>
</feature>
<dbReference type="OrthoDB" id="9800332at2"/>